<dbReference type="SUPFAM" id="SSF53639">
    <property type="entry name" value="AraD/HMP-PK domain-like"/>
    <property type="match status" value="1"/>
</dbReference>
<dbReference type="Proteomes" id="UP000188937">
    <property type="component" value="Chromosome"/>
</dbReference>
<dbReference type="Pfam" id="PF00596">
    <property type="entry name" value="Aldolase_II"/>
    <property type="match status" value="1"/>
</dbReference>
<dbReference type="PANTHER" id="PTHR10672:SF3">
    <property type="entry name" value="PROTEIN HU-LI TAI SHAO"/>
    <property type="match status" value="1"/>
</dbReference>
<dbReference type="KEGG" id="aace:A0U92_15770"/>
<gene>
    <name evidence="3" type="ORF">A0U92_15770</name>
</gene>
<proteinExistence type="inferred from homology"/>
<dbReference type="InterPro" id="IPR036409">
    <property type="entry name" value="Aldolase_II/adducin_N_sf"/>
</dbReference>
<organism evidence="3 4">
    <name type="scientific">Acetobacter aceti</name>
    <dbReference type="NCBI Taxonomy" id="435"/>
    <lineage>
        <taxon>Bacteria</taxon>
        <taxon>Pseudomonadati</taxon>
        <taxon>Pseudomonadota</taxon>
        <taxon>Alphaproteobacteria</taxon>
        <taxon>Acetobacterales</taxon>
        <taxon>Acetobacteraceae</taxon>
        <taxon>Acetobacter</taxon>
        <taxon>Acetobacter subgen. Acetobacter</taxon>
    </lineage>
</organism>
<dbReference type="EMBL" id="CP014692">
    <property type="protein sequence ID" value="AQS85973.1"/>
    <property type="molecule type" value="Genomic_DNA"/>
</dbReference>
<dbReference type="SMART" id="SM01007">
    <property type="entry name" value="Aldolase_II"/>
    <property type="match status" value="1"/>
</dbReference>
<dbReference type="RefSeq" id="WP_077813976.1">
    <property type="nucleotide sequence ID" value="NZ_CP014692.1"/>
</dbReference>
<comment type="similarity">
    <text evidence="1">Belongs to the aldolase class II family.</text>
</comment>
<evidence type="ECO:0000313" key="3">
    <source>
        <dbReference type="EMBL" id="AQS85973.1"/>
    </source>
</evidence>
<feature type="domain" description="Class II aldolase/adducin N-terminal" evidence="2">
    <location>
        <begin position="14"/>
        <end position="194"/>
    </location>
</feature>
<name>A0A1U9KJL7_ACEAC</name>
<sequence length="254" mass="28600">MSIDQQHAEKRLRIQLAECYHLIDYYGWTEMIFNHISVRLPGEPRRYLVNAFGLNYDEVTPDNLLVVDADGQLLSNAEDKPNPAGFALHGSIHGARDDIHCIIHTHTNAVCAVAMKKDGFSYDNFYGAQLFGRVGYHDFEGITLYDDERPRMLDSLGQKHVLVLRNHGIAVGESDIARTFFLLWVVQRAAEIQCQTGMIPGADIVLPDTIRQRCSEDAQSVMTHSSAAQKMFDAAVRKLRKERGPLWKGDEGCV</sequence>
<reference evidence="3 4" key="1">
    <citation type="submission" date="2016-03" db="EMBL/GenBank/DDBJ databases">
        <title>Acetic acid bacteria sequencing.</title>
        <authorList>
            <person name="Brandt J."/>
            <person name="Jakob F."/>
            <person name="Vogel R.F."/>
        </authorList>
    </citation>
    <scope>NUCLEOTIDE SEQUENCE [LARGE SCALE GENOMIC DNA]</scope>
    <source>
        <strain evidence="3 4">TMW2.1153</strain>
    </source>
</reference>
<dbReference type="GO" id="GO:0005856">
    <property type="term" value="C:cytoskeleton"/>
    <property type="evidence" value="ECO:0007669"/>
    <property type="project" value="TreeGrafter"/>
</dbReference>
<protein>
    <submittedName>
        <fullName evidence="3">Class II aldolase</fullName>
    </submittedName>
</protein>
<dbReference type="STRING" id="435.A0U92_15770"/>
<dbReference type="AlphaFoldDB" id="A0A1U9KJL7"/>
<dbReference type="NCBIfam" id="NF005451">
    <property type="entry name" value="PRK07044.1"/>
    <property type="match status" value="1"/>
</dbReference>
<dbReference type="OrthoDB" id="5291399at2"/>
<evidence type="ECO:0000313" key="4">
    <source>
        <dbReference type="Proteomes" id="UP000188937"/>
    </source>
</evidence>
<dbReference type="InterPro" id="IPR001303">
    <property type="entry name" value="Aldolase_II/adducin_N"/>
</dbReference>
<accession>A0A1U9KJL7</accession>
<evidence type="ECO:0000256" key="1">
    <source>
        <dbReference type="ARBA" id="ARBA00037961"/>
    </source>
</evidence>
<dbReference type="GO" id="GO:0051015">
    <property type="term" value="F:actin filament binding"/>
    <property type="evidence" value="ECO:0007669"/>
    <property type="project" value="TreeGrafter"/>
</dbReference>
<evidence type="ECO:0000259" key="2">
    <source>
        <dbReference type="SMART" id="SM01007"/>
    </source>
</evidence>
<dbReference type="Gene3D" id="3.40.225.10">
    <property type="entry name" value="Class II aldolase/adducin N-terminal domain"/>
    <property type="match status" value="1"/>
</dbReference>
<keyword evidence="4" id="KW-1185">Reference proteome</keyword>
<dbReference type="InterPro" id="IPR051017">
    <property type="entry name" value="Aldolase-II_Adducin_sf"/>
</dbReference>
<dbReference type="PANTHER" id="PTHR10672">
    <property type="entry name" value="ADDUCIN"/>
    <property type="match status" value="1"/>
</dbReference>